<proteinExistence type="predicted"/>
<reference evidence="2 3" key="1">
    <citation type="submission" date="2019-06" db="EMBL/GenBank/DDBJ databases">
        <authorList>
            <person name="Broberg M."/>
        </authorList>
    </citation>
    <scope>NUCLEOTIDE SEQUENCE [LARGE SCALE GENOMIC DNA]</scope>
</reference>
<dbReference type="Proteomes" id="UP000766486">
    <property type="component" value="Unassembled WGS sequence"/>
</dbReference>
<feature type="region of interest" description="Disordered" evidence="1">
    <location>
        <begin position="181"/>
        <end position="200"/>
    </location>
</feature>
<evidence type="ECO:0000313" key="2">
    <source>
        <dbReference type="EMBL" id="VUC21325.1"/>
    </source>
</evidence>
<evidence type="ECO:0000256" key="1">
    <source>
        <dbReference type="SAM" id="MobiDB-lite"/>
    </source>
</evidence>
<protein>
    <submittedName>
        <fullName evidence="2">Uncharacterized protein</fullName>
    </submittedName>
</protein>
<name>A0ABY6TUI0_BIOOC</name>
<comment type="caution">
    <text evidence="2">The sequence shown here is derived from an EMBL/GenBank/DDBJ whole genome shotgun (WGS) entry which is preliminary data.</text>
</comment>
<accession>A0ABY6TUI0</accession>
<feature type="non-terminal residue" evidence="2">
    <location>
        <position position="1"/>
    </location>
</feature>
<feature type="region of interest" description="Disordered" evidence="1">
    <location>
        <begin position="354"/>
        <end position="382"/>
    </location>
</feature>
<dbReference type="EMBL" id="CABFNS010000368">
    <property type="protein sequence ID" value="VUC21325.1"/>
    <property type="molecule type" value="Genomic_DNA"/>
</dbReference>
<gene>
    <name evidence="2" type="ORF">CLO192961_LOCUS48771</name>
</gene>
<organism evidence="2 3">
    <name type="scientific">Bionectria ochroleuca</name>
    <name type="common">Gliocladium roseum</name>
    <dbReference type="NCBI Taxonomy" id="29856"/>
    <lineage>
        <taxon>Eukaryota</taxon>
        <taxon>Fungi</taxon>
        <taxon>Dikarya</taxon>
        <taxon>Ascomycota</taxon>
        <taxon>Pezizomycotina</taxon>
        <taxon>Sordariomycetes</taxon>
        <taxon>Hypocreomycetidae</taxon>
        <taxon>Hypocreales</taxon>
        <taxon>Bionectriaceae</taxon>
        <taxon>Clonostachys</taxon>
    </lineage>
</organism>
<sequence>IQSLFLRSLSYFLNNMETYSTIFKLLTCPNPTVQQENPRAGIPMKTKGMSNTTSKKYYTPKQIIKWEEFENLQCLREAFGGELFAEAHREGRQFRVPLIRPTDCRVDSEKRATELFNKWNKEIVMTALDPILDTFRPAIWAQGDNITGIVMDAPKPQVESTRKQPVRSCVPKRPSSVRNLLDRLEPDSGSVPSHPSSPEEIGKEKFLKEFKMAAKWKSRWIFQKQIVDETGLWMKDGTRQSAAWPIRQTFTYCVKYSCRYACIITCEEVFIFRVRPRVEIPDPKDPEVLKKVLAENGLMEYVSIPWDNHCQGDPKDYEKWTMNLALWFVHVLAGMDSDVRCVYKDLREETVLPTQHLELPDQQPPPAGEVPSDNSEVPAEEG</sequence>
<keyword evidence="3" id="KW-1185">Reference proteome</keyword>
<evidence type="ECO:0000313" key="3">
    <source>
        <dbReference type="Proteomes" id="UP000766486"/>
    </source>
</evidence>